<name>A0A011UJ30_RUMAL</name>
<dbReference type="Proteomes" id="UP000021369">
    <property type="component" value="Unassembled WGS sequence"/>
</dbReference>
<dbReference type="Pfam" id="PF05016">
    <property type="entry name" value="ParE_toxin"/>
    <property type="match status" value="1"/>
</dbReference>
<evidence type="ECO:0000313" key="3">
    <source>
        <dbReference type="Proteomes" id="UP000021369"/>
    </source>
</evidence>
<reference evidence="2 3" key="1">
    <citation type="submission" date="2013-06" db="EMBL/GenBank/DDBJ databases">
        <title>Rumen cellulosomics: divergent fiber-degrading strategies revealed by comparative genome-wide analysis of six Ruminococcal strains.</title>
        <authorList>
            <person name="Dassa B."/>
            <person name="Borovok I."/>
            <person name="Lamed R."/>
            <person name="Flint H."/>
            <person name="Yeoman C.J."/>
            <person name="White B."/>
            <person name="Bayer E.A."/>
        </authorList>
    </citation>
    <scope>NUCLEOTIDE SEQUENCE [LARGE SCALE GENOMIC DNA]</scope>
    <source>
        <strain evidence="2 3">SY3</strain>
    </source>
</reference>
<dbReference type="AlphaFoldDB" id="A0A011UJ30"/>
<keyword evidence="1" id="KW-1277">Toxin-antitoxin system</keyword>
<organism evidence="2 3">
    <name type="scientific">Ruminococcus albus SY3</name>
    <dbReference type="NCBI Taxonomy" id="1341156"/>
    <lineage>
        <taxon>Bacteria</taxon>
        <taxon>Bacillati</taxon>
        <taxon>Bacillota</taxon>
        <taxon>Clostridia</taxon>
        <taxon>Eubacteriales</taxon>
        <taxon>Oscillospiraceae</taxon>
        <taxon>Ruminococcus</taxon>
    </lineage>
</organism>
<protein>
    <recommendedName>
        <fullName evidence="4">Plasmid stabilization protein</fullName>
    </recommendedName>
</protein>
<dbReference type="EMBL" id="JEOB01000001">
    <property type="protein sequence ID" value="EXM40679.1"/>
    <property type="molecule type" value="Genomic_DNA"/>
</dbReference>
<proteinExistence type="predicted"/>
<evidence type="ECO:0000256" key="1">
    <source>
        <dbReference type="ARBA" id="ARBA00022649"/>
    </source>
</evidence>
<dbReference type="OrthoDB" id="361440at2"/>
<keyword evidence="3" id="KW-1185">Reference proteome</keyword>
<evidence type="ECO:0000313" key="2">
    <source>
        <dbReference type="EMBL" id="EXM40679.1"/>
    </source>
</evidence>
<sequence length="110" mass="12978">MSKYKVEVTSFAENSIRSIADYIRNKLKAPQAARNTVKMIFDAITELDNFPNKVKLIEEEPWRTEGIHQMTIGNYYVYFWINELENRVIVTDVIYARREQKDALADMPMK</sequence>
<evidence type="ECO:0008006" key="4">
    <source>
        <dbReference type="Google" id="ProtNLM"/>
    </source>
</evidence>
<accession>A0A011UJ30</accession>
<dbReference type="InterPro" id="IPR007712">
    <property type="entry name" value="RelE/ParE_toxin"/>
</dbReference>
<dbReference type="InterPro" id="IPR035093">
    <property type="entry name" value="RelE/ParE_toxin_dom_sf"/>
</dbReference>
<gene>
    <name evidence="2" type="ORF">RASY3_02530</name>
</gene>
<dbReference type="PATRIC" id="fig|1341156.4.peg.230"/>
<comment type="caution">
    <text evidence="2">The sequence shown here is derived from an EMBL/GenBank/DDBJ whole genome shotgun (WGS) entry which is preliminary data.</text>
</comment>
<dbReference type="RefSeq" id="WP_024858885.1">
    <property type="nucleotide sequence ID" value="NZ_JEOB01000001.1"/>
</dbReference>
<dbReference type="Gene3D" id="3.30.2310.20">
    <property type="entry name" value="RelE-like"/>
    <property type="match status" value="1"/>
</dbReference>